<dbReference type="Gene3D" id="1.10.3720.10">
    <property type="entry name" value="MetI-like"/>
    <property type="match status" value="1"/>
</dbReference>
<feature type="domain" description="ABC transmembrane type-1" evidence="9">
    <location>
        <begin position="94"/>
        <end position="313"/>
    </location>
</feature>
<dbReference type="GO" id="GO:0005886">
    <property type="term" value="C:plasma membrane"/>
    <property type="evidence" value="ECO:0007669"/>
    <property type="project" value="UniProtKB-SubCell"/>
</dbReference>
<dbReference type="PANTHER" id="PTHR30193:SF41">
    <property type="entry name" value="DIACETYLCHITOBIOSE UPTAKE SYSTEM PERMEASE PROTEIN NGCF"/>
    <property type="match status" value="1"/>
</dbReference>
<feature type="transmembrane region" description="Helical" evidence="7">
    <location>
        <begin position="32"/>
        <end position="53"/>
    </location>
</feature>
<dbReference type="RefSeq" id="WP_153023453.1">
    <property type="nucleotide sequence ID" value="NZ_WIAO01000001.1"/>
</dbReference>
<dbReference type="Pfam" id="PF00528">
    <property type="entry name" value="BPD_transp_1"/>
    <property type="match status" value="1"/>
</dbReference>
<evidence type="ECO:0000256" key="1">
    <source>
        <dbReference type="ARBA" id="ARBA00004651"/>
    </source>
</evidence>
<dbReference type="SUPFAM" id="SSF161098">
    <property type="entry name" value="MetI-like"/>
    <property type="match status" value="1"/>
</dbReference>
<comment type="caution">
    <text evidence="10">The sequence shown here is derived from an EMBL/GenBank/DDBJ whole genome shotgun (WGS) entry which is preliminary data.</text>
</comment>
<comment type="similarity">
    <text evidence="7">Belongs to the binding-protein-dependent transport system permease family.</text>
</comment>
<dbReference type="AlphaFoldDB" id="A0A6L5G3M8"/>
<comment type="subcellular location">
    <subcellularLocation>
        <location evidence="1 7">Cell membrane</location>
        <topology evidence="1 7">Multi-pass membrane protein</topology>
    </subcellularLocation>
</comment>
<name>A0A6L5G3M8_9ACTN</name>
<evidence type="ECO:0000256" key="5">
    <source>
        <dbReference type="ARBA" id="ARBA00022989"/>
    </source>
</evidence>
<dbReference type="GO" id="GO:0055085">
    <property type="term" value="P:transmembrane transport"/>
    <property type="evidence" value="ECO:0007669"/>
    <property type="project" value="InterPro"/>
</dbReference>
<dbReference type="InterPro" id="IPR035906">
    <property type="entry name" value="MetI-like_sf"/>
</dbReference>
<keyword evidence="2 7" id="KW-0813">Transport</keyword>
<dbReference type="Proteomes" id="UP000477750">
    <property type="component" value="Unassembled WGS sequence"/>
</dbReference>
<evidence type="ECO:0000256" key="7">
    <source>
        <dbReference type="RuleBase" id="RU363032"/>
    </source>
</evidence>
<evidence type="ECO:0000256" key="2">
    <source>
        <dbReference type="ARBA" id="ARBA00022448"/>
    </source>
</evidence>
<feature type="transmembrane region" description="Helical" evidence="7">
    <location>
        <begin position="183"/>
        <end position="208"/>
    </location>
</feature>
<keyword evidence="11" id="KW-1185">Reference proteome</keyword>
<evidence type="ECO:0000256" key="3">
    <source>
        <dbReference type="ARBA" id="ARBA00022475"/>
    </source>
</evidence>
<evidence type="ECO:0000256" key="4">
    <source>
        <dbReference type="ARBA" id="ARBA00022692"/>
    </source>
</evidence>
<protein>
    <submittedName>
        <fullName evidence="10">ABC transporter permease subunit</fullName>
    </submittedName>
</protein>
<sequence>MAVTDKTADPAPAAAGTSRRPRRRRTLGGRNLAFCYFVGPFLLGLIIFTYIPVGWSAYLSLFDARNTVTPTADDFVGIDNYAEMLTNPDFRRSLITFTVFAAIIVPITFASSLGLALAVNRVRLARAFFRSVFFLPFACSYVVASLVWKMSIFAGVRYGMANTVLGWFGIEDIPWLFGNDPPWFWLVIATLRLWIQCGFYMILFIAALQQIPEHLYEAAYVDGAKPGWQTFWHITLPQLRASSVAVLMLVLIAAYQAFDEFWNLLPNSGNVPYARTPLVYLFHTSLGTSQDLGRGSAGALILALLIAIVTLFQGKILGFGKPEGR</sequence>
<proteinExistence type="inferred from homology"/>
<keyword evidence="5 7" id="KW-1133">Transmembrane helix</keyword>
<feature type="transmembrane region" description="Helical" evidence="7">
    <location>
        <begin position="239"/>
        <end position="258"/>
    </location>
</feature>
<feature type="transmembrane region" description="Helical" evidence="7">
    <location>
        <begin position="127"/>
        <end position="148"/>
    </location>
</feature>
<dbReference type="PROSITE" id="PS50928">
    <property type="entry name" value="ABC_TM1"/>
    <property type="match status" value="1"/>
</dbReference>
<feature type="transmembrane region" description="Helical" evidence="7">
    <location>
        <begin position="292"/>
        <end position="312"/>
    </location>
</feature>
<evidence type="ECO:0000313" key="10">
    <source>
        <dbReference type="EMBL" id="MQM24285.1"/>
    </source>
</evidence>
<accession>A0A6L5G3M8</accession>
<keyword evidence="3" id="KW-1003">Cell membrane</keyword>
<organism evidence="10 11">
    <name type="scientific">Glycomyces albidus</name>
    <dbReference type="NCBI Taxonomy" id="2656774"/>
    <lineage>
        <taxon>Bacteria</taxon>
        <taxon>Bacillati</taxon>
        <taxon>Actinomycetota</taxon>
        <taxon>Actinomycetes</taxon>
        <taxon>Glycomycetales</taxon>
        <taxon>Glycomycetaceae</taxon>
        <taxon>Glycomyces</taxon>
    </lineage>
</organism>
<dbReference type="InterPro" id="IPR051393">
    <property type="entry name" value="ABC_transporter_permease"/>
</dbReference>
<feature type="region of interest" description="Disordered" evidence="8">
    <location>
        <begin position="1"/>
        <end position="23"/>
    </location>
</feature>
<reference evidence="10 11" key="1">
    <citation type="submission" date="2019-10" db="EMBL/GenBank/DDBJ databases">
        <title>Glycomyces albidus sp. nov., a novel actinomycete isolated from rhizosphere soil of wheat (Triticum aestivum L.).</title>
        <authorList>
            <person name="Qian L."/>
        </authorList>
    </citation>
    <scope>NUCLEOTIDE SEQUENCE [LARGE SCALE GENOMIC DNA]</scope>
    <source>
        <strain evidence="10 11">NEAU-7082</strain>
    </source>
</reference>
<evidence type="ECO:0000259" key="9">
    <source>
        <dbReference type="PROSITE" id="PS50928"/>
    </source>
</evidence>
<dbReference type="CDD" id="cd06261">
    <property type="entry name" value="TM_PBP2"/>
    <property type="match status" value="1"/>
</dbReference>
<feature type="transmembrane region" description="Helical" evidence="7">
    <location>
        <begin position="94"/>
        <end position="120"/>
    </location>
</feature>
<dbReference type="InterPro" id="IPR000515">
    <property type="entry name" value="MetI-like"/>
</dbReference>
<evidence type="ECO:0000256" key="6">
    <source>
        <dbReference type="ARBA" id="ARBA00023136"/>
    </source>
</evidence>
<gene>
    <name evidence="10" type="ORF">GFD30_01630</name>
</gene>
<evidence type="ECO:0000256" key="8">
    <source>
        <dbReference type="SAM" id="MobiDB-lite"/>
    </source>
</evidence>
<keyword evidence="4 7" id="KW-0812">Transmembrane</keyword>
<dbReference type="EMBL" id="WIAO01000001">
    <property type="protein sequence ID" value="MQM24285.1"/>
    <property type="molecule type" value="Genomic_DNA"/>
</dbReference>
<dbReference type="PANTHER" id="PTHR30193">
    <property type="entry name" value="ABC TRANSPORTER PERMEASE PROTEIN"/>
    <property type="match status" value="1"/>
</dbReference>
<evidence type="ECO:0000313" key="11">
    <source>
        <dbReference type="Proteomes" id="UP000477750"/>
    </source>
</evidence>
<keyword evidence="6 7" id="KW-0472">Membrane</keyword>
<feature type="compositionally biased region" description="Low complexity" evidence="8">
    <location>
        <begin position="1"/>
        <end position="18"/>
    </location>
</feature>